<dbReference type="EMBL" id="CP065666">
    <property type="protein sequence ID" value="QPS03801.1"/>
    <property type="molecule type" value="Genomic_DNA"/>
</dbReference>
<evidence type="ECO:0000313" key="4">
    <source>
        <dbReference type="Proteomes" id="UP000254227"/>
    </source>
</evidence>
<evidence type="ECO:0000256" key="1">
    <source>
        <dbReference type="SAM" id="Phobius"/>
    </source>
</evidence>
<gene>
    <name evidence="2" type="ORF">I6G67_16775</name>
    <name evidence="3" type="ORF">NCTC10308_02960</name>
</gene>
<evidence type="ECO:0000313" key="2">
    <source>
        <dbReference type="EMBL" id="QPS03801.1"/>
    </source>
</evidence>
<feature type="transmembrane region" description="Helical" evidence="1">
    <location>
        <begin position="9"/>
        <end position="28"/>
    </location>
</feature>
<reference evidence="2 5" key="2">
    <citation type="submission" date="2020-12" db="EMBL/GenBank/DDBJ databases">
        <title>FDA dAtabase for Regulatory Grade micrObial Sequences (FDA-ARGOS): Supporting development and validation of Infectious Disease Dx tests.</title>
        <authorList>
            <person name="Sproer C."/>
            <person name="Gronow S."/>
            <person name="Severitt S."/>
            <person name="Schroder I."/>
            <person name="Tallon L."/>
            <person name="Sadzewicz L."/>
            <person name="Zhao X."/>
            <person name="Boylan J."/>
            <person name="Ott S."/>
            <person name="Bowen H."/>
            <person name="Vavikolanu K."/>
            <person name="Mehta A."/>
            <person name="Aluvathingal J."/>
            <person name="Nadendla S."/>
            <person name="Lowell S."/>
            <person name="Myers T."/>
            <person name="Yan Y."/>
            <person name="Sichtig H."/>
        </authorList>
    </citation>
    <scope>NUCLEOTIDE SEQUENCE [LARGE SCALE GENOMIC DNA]</scope>
    <source>
        <strain evidence="2 5">FDAARGOS_910</strain>
    </source>
</reference>
<feature type="transmembrane region" description="Helical" evidence="1">
    <location>
        <begin position="242"/>
        <end position="259"/>
    </location>
</feature>
<reference evidence="3 4" key="1">
    <citation type="submission" date="2018-06" db="EMBL/GenBank/DDBJ databases">
        <authorList>
            <consortium name="Pathogen Informatics"/>
            <person name="Doyle S."/>
        </authorList>
    </citation>
    <scope>NUCLEOTIDE SEQUENCE [LARGE SCALE GENOMIC DNA]</scope>
    <source>
        <strain evidence="3 4">NCTC10308</strain>
    </source>
</reference>
<dbReference type="Proteomes" id="UP000595107">
    <property type="component" value="Chromosome"/>
</dbReference>
<feature type="transmembrane region" description="Helical" evidence="1">
    <location>
        <begin position="106"/>
        <end position="125"/>
    </location>
</feature>
<keyword evidence="1" id="KW-0472">Membrane</keyword>
<keyword evidence="1" id="KW-0812">Transmembrane</keyword>
<dbReference type="EMBL" id="UFRV01000006">
    <property type="protein sequence ID" value="SUT98729.1"/>
    <property type="molecule type" value="Genomic_DNA"/>
</dbReference>
<dbReference type="AlphaFoldDB" id="A0A380U9M7"/>
<dbReference type="Proteomes" id="UP000254227">
    <property type="component" value="Unassembled WGS sequence"/>
</dbReference>
<feature type="transmembrane region" description="Helical" evidence="1">
    <location>
        <begin position="294"/>
        <end position="313"/>
    </location>
</feature>
<organism evidence="3 4">
    <name type="scientific">Acinetobacter johnsonii</name>
    <dbReference type="NCBI Taxonomy" id="40214"/>
    <lineage>
        <taxon>Bacteria</taxon>
        <taxon>Pseudomonadati</taxon>
        <taxon>Pseudomonadota</taxon>
        <taxon>Gammaproteobacteria</taxon>
        <taxon>Moraxellales</taxon>
        <taxon>Moraxellaceae</taxon>
        <taxon>Acinetobacter</taxon>
    </lineage>
</organism>
<protein>
    <submittedName>
        <fullName evidence="2">EpsG family protein</fullName>
    </submittedName>
</protein>
<proteinExistence type="predicted"/>
<evidence type="ECO:0000313" key="3">
    <source>
        <dbReference type="EMBL" id="SUT98729.1"/>
    </source>
</evidence>
<keyword evidence="1" id="KW-1133">Transmembrane helix</keyword>
<dbReference type="InterPro" id="IPR049458">
    <property type="entry name" value="EpsG-like"/>
</dbReference>
<accession>A0A380U9M7</accession>
<dbReference type="GeneID" id="66210621"/>
<feature type="transmembrane region" description="Helical" evidence="1">
    <location>
        <begin position="217"/>
        <end position="235"/>
    </location>
</feature>
<feature type="transmembrane region" description="Helical" evidence="1">
    <location>
        <begin position="182"/>
        <end position="205"/>
    </location>
</feature>
<dbReference type="RefSeq" id="WP_004684246.1">
    <property type="nucleotide sequence ID" value="NZ_BBTB01000024.1"/>
</dbReference>
<dbReference type="Pfam" id="PF14897">
    <property type="entry name" value="EpsG"/>
    <property type="match status" value="1"/>
</dbReference>
<name>A0A380U9M7_ACIJO</name>
<sequence length="334" mass="40170">MKNSHSVKYLYFTLLIYIVFFMASFSTLKPRGFDSDDSNYIRVFNSIKFDTSYFVQEMEPTYILVSKVLHYFGANYEWMLLFFSAFGLTLKFISVYKFYNKIRGIYLFLISYFLFLYWFHDLTQIRISFSLGLFLYATTLRYKNFIKYFLLIVSLLTHYSIIPAIFLLIYRDLFELKIHPKYRFYFGCLFYLSILLTVVYTNSLIELKYGEGNYPSIYYLLHPYSISILVSLFILRRNNRTIFYYLSLFYYIFFISYLLSNSQIAAFRFIEIAYFFILIDICKKFDTGWKNFKALFCLIITTFAFSSYAFFFSSQSSFDFLVLNKWINSGFGVF</sequence>
<feature type="transmembrane region" description="Helical" evidence="1">
    <location>
        <begin position="145"/>
        <end position="170"/>
    </location>
</feature>
<feature type="transmembrane region" description="Helical" evidence="1">
    <location>
        <begin position="265"/>
        <end position="282"/>
    </location>
</feature>
<feature type="transmembrane region" description="Helical" evidence="1">
    <location>
        <begin position="78"/>
        <end position="99"/>
    </location>
</feature>
<evidence type="ECO:0000313" key="5">
    <source>
        <dbReference type="Proteomes" id="UP000595107"/>
    </source>
</evidence>